<gene>
    <name evidence="2" type="ORF">SEPCBS119000_001179</name>
</gene>
<organism evidence="2 3">
    <name type="scientific">Sporothrix epigloea</name>
    <dbReference type="NCBI Taxonomy" id="1892477"/>
    <lineage>
        <taxon>Eukaryota</taxon>
        <taxon>Fungi</taxon>
        <taxon>Dikarya</taxon>
        <taxon>Ascomycota</taxon>
        <taxon>Pezizomycotina</taxon>
        <taxon>Sordariomycetes</taxon>
        <taxon>Sordariomycetidae</taxon>
        <taxon>Ophiostomatales</taxon>
        <taxon>Ophiostomataceae</taxon>
        <taxon>Sporothrix</taxon>
    </lineage>
</organism>
<evidence type="ECO:0000256" key="1">
    <source>
        <dbReference type="SAM" id="MobiDB-lite"/>
    </source>
</evidence>
<proteinExistence type="predicted"/>
<comment type="caution">
    <text evidence="2">The sequence shown here is derived from an EMBL/GenBank/DDBJ whole genome shotgun (WGS) entry which is preliminary data.</text>
</comment>
<dbReference type="EMBL" id="CAWUON010000008">
    <property type="protein sequence ID" value="CAK7264795.1"/>
    <property type="molecule type" value="Genomic_DNA"/>
</dbReference>
<protein>
    <submittedName>
        <fullName evidence="2">Uncharacterized protein</fullName>
    </submittedName>
</protein>
<feature type="region of interest" description="Disordered" evidence="1">
    <location>
        <begin position="1"/>
        <end position="26"/>
    </location>
</feature>
<reference evidence="2 3" key="1">
    <citation type="submission" date="2024-01" db="EMBL/GenBank/DDBJ databases">
        <authorList>
            <person name="Allen C."/>
            <person name="Tagirdzhanova G."/>
        </authorList>
    </citation>
    <scope>NUCLEOTIDE SEQUENCE [LARGE SCALE GENOMIC DNA]</scope>
    <source>
        <strain evidence="2 3">CBS 119000</strain>
    </source>
</reference>
<dbReference type="Proteomes" id="UP001642502">
    <property type="component" value="Unassembled WGS sequence"/>
</dbReference>
<name>A0ABP0D9B0_9PEZI</name>
<evidence type="ECO:0000313" key="2">
    <source>
        <dbReference type="EMBL" id="CAK7264795.1"/>
    </source>
</evidence>
<feature type="compositionally biased region" description="Acidic residues" evidence="1">
    <location>
        <begin position="129"/>
        <end position="146"/>
    </location>
</feature>
<accession>A0ABP0D9B0</accession>
<sequence>MEENHIASSASSASDQTSKSTAISTLNTADTLRTSANGTTLRFPTPEGSNLLAHLITSGSTSNINAMRSWDTLDESSSLADSAYELISSTDGESQDGREPDSLAASITSSFNIYHKTDDVLSLNGNEVTDNEEDDVEDEDEVDEDDEHRSTGSANLNQSSDYLPTQTRNSSTQSQLYNVGNNDAHAPGQSSPADSIRYAEQALCNPSTQSLSNFEYDSTSDDIQGRYSLLNRSIEFDERKEDRLHVGKISVTHTIREFSEGESVIVAANLGMAADYPRRMAVMVCQTMSQHYLLTREPLRVLYVGSDAAYSDIMHKISSAILASGSIPNSVSSVQENRRASTPGIYNIMPISSFDSARVPEIDEIQLMGVSDYYIKVDRCVRAEELGHKDGTLDDNKAYSIELESGRSHVSVHSSGGLTISPPWTPPHIAIFYVSGNDTGLAQKTRDAAWEFMARHAVPCIFISHSQSFSRSPSEGRWQNHIDQAAIHLCLESRDSSKPLALERLPIDLTSFLNIDARQMNRNLAYLTGLNYVSRKRQEEAVGALNEGRREPLIAAFSYTVRSFWHFAKGEDWRLEACKAATVVLNNLWRLFLSLLAMSAIGMVLSVGGPVLPRLKQMVLLHESSATSASYTTKPAAIGGYLYSTPTVANLPHITPLSHVSVPDDALSYTTKAAQAQPSKQISSQNRIISDKYSTDNANNRFGKSTLATNLKSTGCSIEVFSNHEILVKLPAVTKTKWLAKGAIDIDVWQGGVKLKSKLSTTDEGIIIELDREDAVGVMNVSIITARRPKLNETYVVDFGEPFATRFWDIGRKLWKDGFRPAIDAGTEAAAHARKIVSVCAETSHLYHFRSKPAQTVASGTSWLFNQTALSFISIKRDTKAQMHRLWSSPSVGETVQDLKLFFKERTPTLDIAERVSGDIRLAVLRAQIASKLWWLRAQGKTQECAAYEEKAVEHFRRTEGAIKAGGEDKHPEALVSVPGTAAPSQTAVWLW</sequence>
<feature type="compositionally biased region" description="Polar residues" evidence="1">
    <location>
        <begin position="151"/>
        <end position="181"/>
    </location>
</feature>
<feature type="region of interest" description="Disordered" evidence="1">
    <location>
        <begin position="122"/>
        <end position="194"/>
    </location>
</feature>
<feature type="compositionally biased region" description="Low complexity" evidence="1">
    <location>
        <begin position="7"/>
        <end position="22"/>
    </location>
</feature>
<keyword evidence="3" id="KW-1185">Reference proteome</keyword>
<evidence type="ECO:0000313" key="3">
    <source>
        <dbReference type="Proteomes" id="UP001642502"/>
    </source>
</evidence>